<accession>A0A1V9GXX1</accession>
<feature type="transmembrane region" description="Helical" evidence="6">
    <location>
        <begin position="259"/>
        <end position="284"/>
    </location>
</feature>
<evidence type="ECO:0000256" key="1">
    <source>
        <dbReference type="ARBA" id="ARBA00004141"/>
    </source>
</evidence>
<sequence>MTQAALVARRRVLAGISISYVIVLLDTSIVNVTLDRLATVFDTQISGLQWVLNAYTLMFASLLLTGGKLGDRFGARKIYLAGLMVFMSASVACATATALPMLVIARAMQGVGAAMLVPCSLKLIHQAHPDLPARARAIGLWAGLGALAMAAGPLIGGILIQGDGWRSVFFVNVPLCLVGLVLAGRMAKDRAPVRTEHIDWKGQACAIIALTTLIGVLIEGGNEGWTSFPIVAGAVICLAAWATLLRIEAQCAHPMLPLFLFRNGVFVGSMCVSMASAFVTYGLLFVVSLNYQQVRGYSPLQTGLALLPMTAMVAMGSIVVSRRLLRFGPQWPMMCAFACYAVGAAGLALTAHAMAHGSAVVSLMAIGLASGVISPLATAPALETIPPSRVAAAAAVLNAARQMGAALGVAVFGSIMGTLHPAEVGLQFSLAVAVVVSIIAMPAWWLALRKPTGAADALDATKD</sequence>
<dbReference type="AlphaFoldDB" id="A0A1V9GXX1"/>
<evidence type="ECO:0000256" key="4">
    <source>
        <dbReference type="ARBA" id="ARBA00022989"/>
    </source>
</evidence>
<dbReference type="Proteomes" id="UP000050343">
    <property type="component" value="Unassembled WGS sequence"/>
</dbReference>
<dbReference type="Pfam" id="PF07690">
    <property type="entry name" value="MFS_1"/>
    <property type="match status" value="1"/>
</dbReference>
<dbReference type="Gene3D" id="1.20.1720.10">
    <property type="entry name" value="Multidrug resistance protein D"/>
    <property type="match status" value="1"/>
</dbReference>
<dbReference type="EMBL" id="JPUO02000198">
    <property type="protein sequence ID" value="OQP75346.1"/>
    <property type="molecule type" value="Genomic_DNA"/>
</dbReference>
<evidence type="ECO:0000256" key="2">
    <source>
        <dbReference type="ARBA" id="ARBA00022448"/>
    </source>
</evidence>
<feature type="domain" description="Major facilitator superfamily (MFS) profile" evidence="7">
    <location>
        <begin position="12"/>
        <end position="452"/>
    </location>
</feature>
<reference evidence="8 9" key="1">
    <citation type="journal article" date="2016" name="Plant Pathol.">
        <title>Genetic characterization of strains named as Xanthomonas axonopodis pv. dieffenbachiae leads to a taxonomic revision of the X. axonopodis species complex.</title>
        <authorList>
            <person name="Constantin E.C."/>
            <person name="Cleenwerck I."/>
            <person name="Maes M."/>
            <person name="Baeyen S."/>
            <person name="Van Malderghem C."/>
            <person name="De Vos P."/>
            <person name="Cottyn B."/>
        </authorList>
    </citation>
    <scope>NUCLEOTIDE SEQUENCE [LARGE SCALE GENOMIC DNA]</scope>
    <source>
        <strain evidence="9">LMG9055</strain>
    </source>
</reference>
<reference evidence="8 9" key="2">
    <citation type="journal article" date="2017" name="Plant Pathol.">
        <title>Pathogenicity and virulence gene content of Xanthomonas strains infecting Araceae, formerly known as Xanthomonas axonopodis pv. dieffenbachiae.</title>
        <authorList>
            <person name="Constantin E.C."/>
            <person name="Haegeman A."/>
            <person name="Van Vaerenbergh J."/>
            <person name="Baeyen S."/>
            <person name="Van Malderghem C."/>
            <person name="Maes M."/>
            <person name="Cottyn B."/>
        </authorList>
    </citation>
    <scope>NUCLEOTIDE SEQUENCE [LARGE SCALE GENOMIC DNA]</scope>
    <source>
        <strain evidence="9">LMG9055</strain>
    </source>
</reference>
<keyword evidence="4 6" id="KW-1133">Transmembrane helix</keyword>
<feature type="transmembrane region" description="Helical" evidence="6">
    <location>
        <begin position="403"/>
        <end position="422"/>
    </location>
</feature>
<protein>
    <submittedName>
        <fullName evidence="8">MFS transporter</fullName>
    </submittedName>
</protein>
<feature type="transmembrane region" description="Helical" evidence="6">
    <location>
        <begin position="361"/>
        <end position="382"/>
    </location>
</feature>
<feature type="transmembrane region" description="Helical" evidence="6">
    <location>
        <begin position="204"/>
        <end position="221"/>
    </location>
</feature>
<comment type="caution">
    <text evidence="8">The sequence shown here is derived from an EMBL/GenBank/DDBJ whole genome shotgun (WGS) entry which is preliminary data.</text>
</comment>
<dbReference type="InterPro" id="IPR036259">
    <property type="entry name" value="MFS_trans_sf"/>
</dbReference>
<name>A0A1V9GXX1_9XANT</name>
<feature type="transmembrane region" description="Helical" evidence="6">
    <location>
        <begin position="337"/>
        <end position="355"/>
    </location>
</feature>
<feature type="transmembrane region" description="Helical" evidence="6">
    <location>
        <begin position="304"/>
        <end position="325"/>
    </location>
</feature>
<feature type="transmembrane region" description="Helical" evidence="6">
    <location>
        <begin position="428"/>
        <end position="448"/>
    </location>
</feature>
<dbReference type="InterPro" id="IPR011701">
    <property type="entry name" value="MFS"/>
</dbReference>
<evidence type="ECO:0000313" key="8">
    <source>
        <dbReference type="EMBL" id="OQP75346.1"/>
    </source>
</evidence>
<feature type="transmembrane region" description="Helical" evidence="6">
    <location>
        <begin position="107"/>
        <end position="125"/>
    </location>
</feature>
<dbReference type="PROSITE" id="PS50850">
    <property type="entry name" value="MFS"/>
    <property type="match status" value="1"/>
</dbReference>
<feature type="transmembrane region" description="Helical" evidence="6">
    <location>
        <begin position="46"/>
        <end position="66"/>
    </location>
</feature>
<dbReference type="CDD" id="cd17321">
    <property type="entry name" value="MFS_MMR_MDR_like"/>
    <property type="match status" value="1"/>
</dbReference>
<keyword evidence="2" id="KW-0813">Transport</keyword>
<dbReference type="InterPro" id="IPR020846">
    <property type="entry name" value="MFS_dom"/>
</dbReference>
<evidence type="ECO:0000256" key="6">
    <source>
        <dbReference type="SAM" id="Phobius"/>
    </source>
</evidence>
<proteinExistence type="predicted"/>
<dbReference type="PRINTS" id="PR01036">
    <property type="entry name" value="TCRTETB"/>
</dbReference>
<evidence type="ECO:0000256" key="3">
    <source>
        <dbReference type="ARBA" id="ARBA00022692"/>
    </source>
</evidence>
<evidence type="ECO:0000259" key="7">
    <source>
        <dbReference type="PROSITE" id="PS50850"/>
    </source>
</evidence>
<feature type="transmembrane region" description="Helical" evidence="6">
    <location>
        <begin position="78"/>
        <end position="101"/>
    </location>
</feature>
<dbReference type="PANTHER" id="PTHR42718">
    <property type="entry name" value="MAJOR FACILITATOR SUPERFAMILY MULTIDRUG TRANSPORTER MFSC"/>
    <property type="match status" value="1"/>
</dbReference>
<dbReference type="GO" id="GO:0016020">
    <property type="term" value="C:membrane"/>
    <property type="evidence" value="ECO:0007669"/>
    <property type="project" value="UniProtKB-SubCell"/>
</dbReference>
<comment type="subcellular location">
    <subcellularLocation>
        <location evidence="1">Membrane</location>
        <topology evidence="1">Multi-pass membrane protein</topology>
    </subcellularLocation>
</comment>
<feature type="transmembrane region" description="Helical" evidence="6">
    <location>
        <begin position="227"/>
        <end position="247"/>
    </location>
</feature>
<dbReference type="SUPFAM" id="SSF103473">
    <property type="entry name" value="MFS general substrate transporter"/>
    <property type="match status" value="1"/>
</dbReference>
<organism evidence="8 9">
    <name type="scientific">Xanthomonas phaseoli pv. syngonii LMG 9055</name>
    <dbReference type="NCBI Taxonomy" id="1437878"/>
    <lineage>
        <taxon>Bacteria</taxon>
        <taxon>Pseudomonadati</taxon>
        <taxon>Pseudomonadota</taxon>
        <taxon>Gammaproteobacteria</taxon>
        <taxon>Lysobacterales</taxon>
        <taxon>Lysobacteraceae</taxon>
        <taxon>Xanthomonas</taxon>
    </lineage>
</organism>
<dbReference type="PANTHER" id="PTHR42718:SF9">
    <property type="entry name" value="MAJOR FACILITATOR SUPERFAMILY MULTIDRUG TRANSPORTER MFSC"/>
    <property type="match status" value="1"/>
</dbReference>
<keyword evidence="3 6" id="KW-0812">Transmembrane</keyword>
<evidence type="ECO:0000256" key="5">
    <source>
        <dbReference type="ARBA" id="ARBA00023136"/>
    </source>
</evidence>
<dbReference type="GO" id="GO:0022857">
    <property type="term" value="F:transmembrane transporter activity"/>
    <property type="evidence" value="ECO:0007669"/>
    <property type="project" value="InterPro"/>
</dbReference>
<feature type="transmembrane region" description="Helical" evidence="6">
    <location>
        <begin position="165"/>
        <end position="183"/>
    </location>
</feature>
<keyword evidence="5 6" id="KW-0472">Membrane</keyword>
<feature type="transmembrane region" description="Helical" evidence="6">
    <location>
        <begin position="12"/>
        <end position="34"/>
    </location>
</feature>
<dbReference type="Gene3D" id="1.20.1250.20">
    <property type="entry name" value="MFS general substrate transporter like domains"/>
    <property type="match status" value="1"/>
</dbReference>
<feature type="transmembrane region" description="Helical" evidence="6">
    <location>
        <begin position="137"/>
        <end position="159"/>
    </location>
</feature>
<evidence type="ECO:0000313" key="9">
    <source>
        <dbReference type="Proteomes" id="UP000050343"/>
    </source>
</evidence>
<gene>
    <name evidence="8" type="ORF">IA54_011135</name>
</gene>